<sequence length="119" mass="13083">MGLLNEADDEVCEMVPCDNDNISWAESVDRAMNAKFGWNAVIARDTVLELGSMNIFPELNGSRNKKYGLFMIYKISKWCILDSMVVLCAVSGGLRLKGVYMRIIGAKGVGVSCNAVRVD</sequence>
<evidence type="ECO:0000313" key="2">
    <source>
        <dbReference type="Proteomes" id="UP001396334"/>
    </source>
</evidence>
<name>A0ABR2P8X5_9ROSI</name>
<dbReference type="EMBL" id="JBBPBN010000075">
    <property type="protein sequence ID" value="KAK8984706.1"/>
    <property type="molecule type" value="Genomic_DNA"/>
</dbReference>
<proteinExistence type="predicted"/>
<comment type="caution">
    <text evidence="1">The sequence shown here is derived from an EMBL/GenBank/DDBJ whole genome shotgun (WGS) entry which is preliminary data.</text>
</comment>
<protein>
    <submittedName>
        <fullName evidence="1">Uncharacterized protein</fullName>
    </submittedName>
</protein>
<organism evidence="1 2">
    <name type="scientific">Hibiscus sabdariffa</name>
    <name type="common">roselle</name>
    <dbReference type="NCBI Taxonomy" id="183260"/>
    <lineage>
        <taxon>Eukaryota</taxon>
        <taxon>Viridiplantae</taxon>
        <taxon>Streptophyta</taxon>
        <taxon>Embryophyta</taxon>
        <taxon>Tracheophyta</taxon>
        <taxon>Spermatophyta</taxon>
        <taxon>Magnoliopsida</taxon>
        <taxon>eudicotyledons</taxon>
        <taxon>Gunneridae</taxon>
        <taxon>Pentapetalae</taxon>
        <taxon>rosids</taxon>
        <taxon>malvids</taxon>
        <taxon>Malvales</taxon>
        <taxon>Malvaceae</taxon>
        <taxon>Malvoideae</taxon>
        <taxon>Hibiscus</taxon>
    </lineage>
</organism>
<accession>A0ABR2P8X5</accession>
<evidence type="ECO:0000313" key="1">
    <source>
        <dbReference type="EMBL" id="KAK8984706.1"/>
    </source>
</evidence>
<reference evidence="1 2" key="1">
    <citation type="journal article" date="2024" name="G3 (Bethesda)">
        <title>Genome assembly of Hibiscus sabdariffa L. provides insights into metabolisms of medicinal natural products.</title>
        <authorList>
            <person name="Kim T."/>
        </authorList>
    </citation>
    <scope>NUCLEOTIDE SEQUENCE [LARGE SCALE GENOMIC DNA]</scope>
    <source>
        <strain evidence="1">TK-2024</strain>
        <tissue evidence="1">Old leaves</tissue>
    </source>
</reference>
<gene>
    <name evidence="1" type="ORF">V6N11_020022</name>
</gene>
<dbReference type="Proteomes" id="UP001396334">
    <property type="component" value="Unassembled WGS sequence"/>
</dbReference>
<keyword evidence="2" id="KW-1185">Reference proteome</keyword>